<dbReference type="InterPro" id="IPR029021">
    <property type="entry name" value="Prot-tyrosine_phosphatase-like"/>
</dbReference>
<dbReference type="InterPro" id="IPR000242">
    <property type="entry name" value="PTP_cat"/>
</dbReference>
<dbReference type="GO" id="GO:0004725">
    <property type="term" value="F:protein tyrosine phosphatase activity"/>
    <property type="evidence" value="ECO:0007669"/>
    <property type="project" value="InterPro"/>
</dbReference>
<dbReference type="InterPro" id="IPR003125">
    <property type="entry name" value="WSN"/>
</dbReference>
<sequence>MQCIHYVLVVAILLSVNVGYSNNTDESVNRSINRPYSAEHSSISNTPSVYNKSINSTLNPIHTPSSASISTSPNESISSTPGSRYPFDSVNLLNHAKRVKRQFNNPVFDEFLHKMSVIARLANTILLQSDLMNKTEMHYKIGELLNVGKLDIAHLKNINTTHMLEFMEIVNKTIPEIGTSVSDGEKTVIYLYEMQNSMKYLPTIDKFPSRTDFIDKTRELRGKFNDSLFSESWPPLKEVSTALKTLNGFTNGNSTTMQMNEDVKQFKNVLDSIEYAKPLIIALNQHITTLSSFKDWNLEVQKTVLDQPERLLFSLNIRGKLQKLLNESVESDYSIRNKYKLIDDLKKNMQNVGDDFRIFKTYFVKYSNQPSAVLRGFHALNQLSSEINEVWMENALGMNKGRRMQLIHSLSPIFALNNNSKLSNLSLSTDEKTGMVIEDMNLITDLLRERKGNSEDYDYSYTLNRCIKDAGEIDDDQVNYALSSPQNSHKAAEKFSILLDTKLLHEGFQPLIDDLNSVTNIINKYKDPHSSNLPFKELARIFAELKTSGSMDKLKKSVDRMMEFFTKFDAKEFGENLGDILYWNKNLDKVMKSEYANKEFEFHKCFLQHKDTISKGYNDVRLIQNLRQLSIKGINYVNDYIKIVADMRKLLDKQEITLTLKKTNITVSWEKLKTIDRAMVLEIHNAVGSVKNLIELRNMKFVSEAEKMQKDVLYLFKWMLGSCTKLELEQKWKLGTKSLSFLNGFKYFKEALEKFDFRKMKNISDLAVFFKELEGIPNMNFDFNVLIFVLNYLIPMESQSPDTELFYQMRSDLIKISSMELDFAKHFRGAADVFKKFGDFLNYCFTDDKPEDQDKTVSAKAAQSDEDYTYIIIGCLLFGAFVSAIVSFIIWKKKWLCFRKEVIECEIIDNEPAEYPPPLTQDIIVIVIVNQIIIRTLVKFEQWMQLLNYVNSSLNSEERGFPYIPLDPRKYFDPNIRLMPYTALQSIRLHGNRFRTRIGTIFYAMQSPMEATSEHDDTREEFLELIVKDSSEYIIMAQDSNTSGIYYHQGVGSAKFGRFTVMTESETQFGNSQNIVVRQLKITDGKKKLTRSVKQFQIKNWAQGQLLPPISHAELEMILTECSSSTTPVIVHSPSGTGPTMLIIGMEYISRNMECNEQMTFDDAFKRLVDKRYSSFNTWQEIGWLQCGVVYCLSVRHGVELSIYHQMNNTYLDMAVKGNGLPKGVKN</sequence>
<dbReference type="PANTHER" id="PTHR32525:SF4">
    <property type="entry name" value="WSN DOMAIN-CONTAINING PROTEIN"/>
    <property type="match status" value="1"/>
</dbReference>
<protein>
    <recommendedName>
        <fullName evidence="3">Tyrosine-protein phosphatase domain-containing protein</fullName>
    </recommendedName>
</protein>
<evidence type="ECO:0000313" key="4">
    <source>
        <dbReference type="EMBL" id="EFO91155.1"/>
    </source>
</evidence>
<dbReference type="AlphaFoldDB" id="E3NAK3"/>
<evidence type="ECO:0000313" key="5">
    <source>
        <dbReference type="Proteomes" id="UP000008281"/>
    </source>
</evidence>
<evidence type="ECO:0000256" key="2">
    <source>
        <dbReference type="SAM" id="SignalP"/>
    </source>
</evidence>
<keyword evidence="5" id="KW-1185">Reference proteome</keyword>
<keyword evidence="1" id="KW-0812">Transmembrane</keyword>
<feature type="transmembrane region" description="Helical" evidence="1">
    <location>
        <begin position="868"/>
        <end position="891"/>
    </location>
</feature>
<keyword evidence="1" id="KW-0472">Membrane</keyword>
<dbReference type="SMART" id="SM00453">
    <property type="entry name" value="WSN"/>
    <property type="match status" value="1"/>
</dbReference>
<feature type="signal peptide" evidence="2">
    <location>
        <begin position="1"/>
        <end position="19"/>
    </location>
</feature>
<dbReference type="Pfam" id="PF02206">
    <property type="entry name" value="WSN"/>
    <property type="match status" value="1"/>
</dbReference>
<dbReference type="PROSITE" id="PS50055">
    <property type="entry name" value="TYR_PHOSPHATASE_PTP"/>
    <property type="match status" value="1"/>
</dbReference>
<keyword evidence="2" id="KW-0732">Signal</keyword>
<dbReference type="SMART" id="SM00194">
    <property type="entry name" value="PTPc"/>
    <property type="match status" value="1"/>
</dbReference>
<dbReference type="HOGENOM" id="CLU_268084_0_0_1"/>
<dbReference type="PANTHER" id="PTHR32525">
    <property type="entry name" value="PROTEIN-TYROSINE-PHOSPHATASE"/>
    <property type="match status" value="1"/>
</dbReference>
<dbReference type="eggNOG" id="ENOG502QTTC">
    <property type="taxonomic scope" value="Eukaryota"/>
</dbReference>
<dbReference type="Proteomes" id="UP000008281">
    <property type="component" value="Unassembled WGS sequence"/>
</dbReference>
<dbReference type="OrthoDB" id="5806364at2759"/>
<feature type="domain" description="Tyrosine-protein phosphatase" evidence="3">
    <location>
        <begin position="1002"/>
        <end position="1182"/>
    </location>
</feature>
<dbReference type="Pfam" id="PF00102">
    <property type="entry name" value="Y_phosphatase"/>
    <property type="match status" value="1"/>
</dbReference>
<dbReference type="InParanoid" id="E3NAK3"/>
<evidence type="ECO:0000256" key="1">
    <source>
        <dbReference type="SAM" id="Phobius"/>
    </source>
</evidence>
<keyword evidence="1" id="KW-1133">Transmembrane helix</keyword>
<reference evidence="4" key="1">
    <citation type="submission" date="2007-07" db="EMBL/GenBank/DDBJ databases">
        <title>PCAP assembly of the Caenorhabditis remanei genome.</title>
        <authorList>
            <consortium name="The Caenorhabditis remanei Sequencing Consortium"/>
            <person name="Wilson R.K."/>
        </authorList>
    </citation>
    <scope>NUCLEOTIDE SEQUENCE [LARGE SCALE GENOMIC DNA]</scope>
    <source>
        <strain evidence="4">PB4641</strain>
    </source>
</reference>
<dbReference type="SUPFAM" id="SSF52799">
    <property type="entry name" value="(Phosphotyrosine protein) phosphatases II"/>
    <property type="match status" value="1"/>
</dbReference>
<dbReference type="STRING" id="31234.E3NAK3"/>
<dbReference type="Gene3D" id="3.90.190.10">
    <property type="entry name" value="Protein tyrosine phosphatase superfamily"/>
    <property type="match status" value="1"/>
</dbReference>
<name>E3NAK3_CAERE</name>
<accession>E3NAK3</accession>
<dbReference type="EMBL" id="DS268576">
    <property type="protein sequence ID" value="EFO91155.1"/>
    <property type="molecule type" value="Genomic_DNA"/>
</dbReference>
<organism evidence="5">
    <name type="scientific">Caenorhabditis remanei</name>
    <name type="common">Caenorhabditis vulgaris</name>
    <dbReference type="NCBI Taxonomy" id="31234"/>
    <lineage>
        <taxon>Eukaryota</taxon>
        <taxon>Metazoa</taxon>
        <taxon>Ecdysozoa</taxon>
        <taxon>Nematoda</taxon>
        <taxon>Chromadorea</taxon>
        <taxon>Rhabditida</taxon>
        <taxon>Rhabditina</taxon>
        <taxon>Rhabditomorpha</taxon>
        <taxon>Rhabditoidea</taxon>
        <taxon>Rhabditidae</taxon>
        <taxon>Peloderinae</taxon>
        <taxon>Caenorhabditis</taxon>
    </lineage>
</organism>
<proteinExistence type="predicted"/>
<evidence type="ECO:0000259" key="3">
    <source>
        <dbReference type="PROSITE" id="PS50055"/>
    </source>
</evidence>
<gene>
    <name evidence="4" type="ORF">CRE_30153</name>
</gene>
<feature type="chain" id="PRO_5003178268" description="Tyrosine-protein phosphatase domain-containing protein" evidence="2">
    <location>
        <begin position="20"/>
        <end position="1227"/>
    </location>
</feature>